<sequence>MAEPSDTTLTFFTKATPSQWSYVLSLYKEVLKQKAALRTKKGGPEELIKLDAWQRWCGGEKKKVPAPKAVSAREISLARDGVFVACFLSRRHASVPAMFEFAARDEAIRGAQRLAAAVNAGESAPGAPRSPHRTAAAFDSGASERRSEPTARAKTVSTTAGPFVACGEQPLAQRAALPGAVRVLFCSSGGGGGRIAPVCPPLSFIRSCSPSFLASSTLPSSTLPFHQSLPNVSAPLLFWGRNPAR</sequence>
<evidence type="ECO:0000313" key="2">
    <source>
        <dbReference type="Proteomes" id="UP000821845"/>
    </source>
</evidence>
<accession>A0ACB7T4G0</accession>
<comment type="caution">
    <text evidence="1">The sequence shown here is derived from an EMBL/GenBank/DDBJ whole genome shotgun (WGS) entry which is preliminary data.</text>
</comment>
<proteinExistence type="predicted"/>
<protein>
    <submittedName>
        <fullName evidence="1">Uncharacterized protein</fullName>
    </submittedName>
</protein>
<evidence type="ECO:0000313" key="1">
    <source>
        <dbReference type="EMBL" id="KAH6942362.1"/>
    </source>
</evidence>
<name>A0ACB7T4G0_HYAAI</name>
<dbReference type="EMBL" id="CM023490">
    <property type="protein sequence ID" value="KAH6942362.1"/>
    <property type="molecule type" value="Genomic_DNA"/>
</dbReference>
<organism evidence="1 2">
    <name type="scientific">Hyalomma asiaticum</name>
    <name type="common">Tick</name>
    <dbReference type="NCBI Taxonomy" id="266040"/>
    <lineage>
        <taxon>Eukaryota</taxon>
        <taxon>Metazoa</taxon>
        <taxon>Ecdysozoa</taxon>
        <taxon>Arthropoda</taxon>
        <taxon>Chelicerata</taxon>
        <taxon>Arachnida</taxon>
        <taxon>Acari</taxon>
        <taxon>Parasitiformes</taxon>
        <taxon>Ixodida</taxon>
        <taxon>Ixodoidea</taxon>
        <taxon>Ixodidae</taxon>
        <taxon>Hyalomminae</taxon>
        <taxon>Hyalomma</taxon>
    </lineage>
</organism>
<gene>
    <name evidence="1" type="ORF">HPB50_004179</name>
</gene>
<reference evidence="1" key="1">
    <citation type="submission" date="2020-05" db="EMBL/GenBank/DDBJ databases">
        <title>Large-scale comparative analyses of tick genomes elucidate their genetic diversity and vector capacities.</title>
        <authorList>
            <person name="Jia N."/>
            <person name="Wang J."/>
            <person name="Shi W."/>
            <person name="Du L."/>
            <person name="Sun Y."/>
            <person name="Zhan W."/>
            <person name="Jiang J."/>
            <person name="Wang Q."/>
            <person name="Zhang B."/>
            <person name="Ji P."/>
            <person name="Sakyi L.B."/>
            <person name="Cui X."/>
            <person name="Yuan T."/>
            <person name="Jiang B."/>
            <person name="Yang W."/>
            <person name="Lam T.T.-Y."/>
            <person name="Chang Q."/>
            <person name="Ding S."/>
            <person name="Wang X."/>
            <person name="Zhu J."/>
            <person name="Ruan X."/>
            <person name="Zhao L."/>
            <person name="Wei J."/>
            <person name="Que T."/>
            <person name="Du C."/>
            <person name="Cheng J."/>
            <person name="Dai P."/>
            <person name="Han X."/>
            <person name="Huang E."/>
            <person name="Gao Y."/>
            <person name="Liu J."/>
            <person name="Shao H."/>
            <person name="Ye R."/>
            <person name="Li L."/>
            <person name="Wei W."/>
            <person name="Wang X."/>
            <person name="Wang C."/>
            <person name="Yang T."/>
            <person name="Huo Q."/>
            <person name="Li W."/>
            <person name="Guo W."/>
            <person name="Chen H."/>
            <person name="Zhou L."/>
            <person name="Ni X."/>
            <person name="Tian J."/>
            <person name="Zhou Y."/>
            <person name="Sheng Y."/>
            <person name="Liu T."/>
            <person name="Pan Y."/>
            <person name="Xia L."/>
            <person name="Li J."/>
            <person name="Zhao F."/>
            <person name="Cao W."/>
        </authorList>
    </citation>
    <scope>NUCLEOTIDE SEQUENCE</scope>
    <source>
        <strain evidence="1">Hyas-2018</strain>
    </source>
</reference>
<keyword evidence="2" id="KW-1185">Reference proteome</keyword>
<dbReference type="Proteomes" id="UP000821845">
    <property type="component" value="Chromosome 10"/>
</dbReference>